<protein>
    <submittedName>
        <fullName evidence="1">Uncharacterized protein</fullName>
    </submittedName>
</protein>
<sequence length="182" mass="21680">MLRNIFHAMVPLPRPAPIVCHPKGSYAGLGAIERYGIYNHNPAERSGLVRCVAIRQQEQLLQDRKDLLREKAEDDRALVREYDFWFRDLGDQYQRDMRSLRVDVRSKNNGDALKARKFNKGFVRRVRALQRRQARDAIWLAMWYGRRASRQLSLLRKEWFECEYCRGYPFWGDAEEFARAEQ</sequence>
<dbReference type="AlphaFoldDB" id="A0A4T0WDZ7"/>
<evidence type="ECO:0000313" key="1">
    <source>
        <dbReference type="EMBL" id="TID04211.1"/>
    </source>
</evidence>
<evidence type="ECO:0000313" key="2">
    <source>
        <dbReference type="Proteomes" id="UP000305883"/>
    </source>
</evidence>
<gene>
    <name evidence="1" type="ORF">CH35J_003014</name>
</gene>
<comment type="caution">
    <text evidence="1">The sequence shown here is derived from an EMBL/GenBank/DDBJ whole genome shotgun (WGS) entry which is preliminary data.</text>
</comment>
<organism evidence="1 2">
    <name type="scientific">Colletotrichum higginsianum</name>
    <dbReference type="NCBI Taxonomy" id="80884"/>
    <lineage>
        <taxon>Eukaryota</taxon>
        <taxon>Fungi</taxon>
        <taxon>Dikarya</taxon>
        <taxon>Ascomycota</taxon>
        <taxon>Pezizomycotina</taxon>
        <taxon>Sordariomycetes</taxon>
        <taxon>Hypocreomycetidae</taxon>
        <taxon>Glomerellales</taxon>
        <taxon>Glomerellaceae</taxon>
        <taxon>Colletotrichum</taxon>
        <taxon>Colletotrichum destructivum species complex</taxon>
    </lineage>
</organism>
<name>A0A4T0WDZ7_9PEZI</name>
<accession>A0A4T0WDZ7</accession>
<dbReference type="EMBL" id="MWPZ01000002">
    <property type="protein sequence ID" value="TID04211.1"/>
    <property type="molecule type" value="Genomic_DNA"/>
</dbReference>
<dbReference type="OrthoDB" id="4832010at2759"/>
<reference evidence="1 2" key="1">
    <citation type="journal article" date="2019" name="Genome Biol. Evol.">
        <title>Genomic Plasticity Mediated by Transposable Elements in the Plant Pathogenic Fungus Colletotrichum higginsianum.</title>
        <authorList>
            <person name="Tsushima A."/>
            <person name="Gan P."/>
            <person name="Kumakura N."/>
            <person name="Narusaka M."/>
            <person name="Takano Y."/>
            <person name="Narusaka Y."/>
            <person name="Shirasu K."/>
        </authorList>
    </citation>
    <scope>NUCLEOTIDE SEQUENCE [LARGE SCALE GENOMIC DNA]</scope>
    <source>
        <strain evidence="1 2">MAFF305635-RFP</strain>
    </source>
</reference>
<proteinExistence type="predicted"/>
<dbReference type="Proteomes" id="UP000305883">
    <property type="component" value="Unassembled WGS sequence"/>
</dbReference>